<reference evidence="14" key="2">
    <citation type="submission" date="2022-10" db="EMBL/GenBank/DDBJ databases">
        <authorList>
            <person name="Landa B."/>
            <person name="Arias-Giraldo L.F."/>
            <person name="Roman-Ecija M."/>
            <person name="Velasco-Amo M.P."/>
            <person name="De La Fuente L."/>
            <person name="Marco-Noales E."/>
            <person name="Moralejo E."/>
        </authorList>
    </citation>
    <scope>NUCLEOTIDE SEQUENCE</scope>
    <source>
        <strain evidence="14">CFBP8073</strain>
    </source>
</reference>
<evidence type="ECO:0000256" key="12">
    <source>
        <dbReference type="ARBA" id="ARBA00033413"/>
    </source>
</evidence>
<proteinExistence type="inferred from homology"/>
<evidence type="ECO:0000256" key="8">
    <source>
        <dbReference type="ARBA" id="ARBA00022840"/>
    </source>
</evidence>
<dbReference type="AlphaFoldDB" id="A0AAJ5R0G1"/>
<keyword evidence="9" id="KW-0289">Folate biosynthesis</keyword>
<evidence type="ECO:0000313" key="15">
    <source>
        <dbReference type="Proteomes" id="UP001211513"/>
    </source>
</evidence>
<gene>
    <name evidence="14" type="primary">folK</name>
    <name evidence="14" type="ORF">OK117_00920</name>
</gene>
<dbReference type="EC" id="2.7.6.3" evidence="3"/>
<dbReference type="Gene3D" id="3.30.70.560">
    <property type="entry name" value="7,8-Dihydro-6-hydroxymethylpterin-pyrophosphokinase HPPK"/>
    <property type="match status" value="1"/>
</dbReference>
<dbReference type="NCBIfam" id="TIGR01498">
    <property type="entry name" value="folK"/>
    <property type="match status" value="1"/>
</dbReference>
<dbReference type="Proteomes" id="UP001211513">
    <property type="component" value="Chromosome"/>
</dbReference>
<dbReference type="PANTHER" id="PTHR43071">
    <property type="entry name" value="2-AMINO-4-HYDROXY-6-HYDROXYMETHYLDIHYDROPTERIDINE PYROPHOSPHOKINASE"/>
    <property type="match status" value="1"/>
</dbReference>
<keyword evidence="8" id="KW-0067">ATP-binding</keyword>
<dbReference type="PANTHER" id="PTHR43071:SF1">
    <property type="entry name" value="2-AMINO-4-HYDROXY-6-HYDROXYMETHYLDIHYDROPTERIDINE PYROPHOSPHOKINASE"/>
    <property type="match status" value="1"/>
</dbReference>
<evidence type="ECO:0000256" key="3">
    <source>
        <dbReference type="ARBA" id="ARBA00013253"/>
    </source>
</evidence>
<organism evidence="14 15">
    <name type="scientific">Xylella fastidiosa subsp. fastidiosa</name>
    <dbReference type="NCBI Taxonomy" id="644356"/>
    <lineage>
        <taxon>Bacteria</taxon>
        <taxon>Pseudomonadati</taxon>
        <taxon>Pseudomonadota</taxon>
        <taxon>Gammaproteobacteria</taxon>
        <taxon>Lysobacterales</taxon>
        <taxon>Lysobacteraceae</taxon>
        <taxon>Xylella</taxon>
    </lineage>
</organism>
<dbReference type="RefSeq" id="WP_042466345.1">
    <property type="nucleotide sequence ID" value="NZ_CP040799.1"/>
</dbReference>
<evidence type="ECO:0000259" key="13">
    <source>
        <dbReference type="PROSITE" id="PS00794"/>
    </source>
</evidence>
<reference evidence="14" key="1">
    <citation type="journal article" date="2022" name="Phytopathology">
        <title>Complete circularized genome resources of seven strains of Xylella fastidiosa subsp. fastidiosa using hybrid assembly reveals unknown plasmids.</title>
        <authorList>
            <person name="Velasco-Amo M.D.P."/>
            <person name="Arias-Giraldo L.F.F."/>
            <person name="Ecija M.R."/>
            <person name="De La Fuente L."/>
            <person name="Marco-Noales E."/>
            <person name="Moralejo E."/>
            <person name="Navas-Cort J.A."/>
            <person name="Landa B.B."/>
        </authorList>
    </citation>
    <scope>NUCLEOTIDE SEQUENCE</scope>
    <source>
        <strain evidence="14">CFBP8073</strain>
    </source>
</reference>
<dbReference type="GO" id="GO:0003848">
    <property type="term" value="F:2-amino-4-hydroxy-6-hydroxymethyldihydropteridine diphosphokinase activity"/>
    <property type="evidence" value="ECO:0007669"/>
    <property type="project" value="UniProtKB-EC"/>
</dbReference>
<dbReference type="GO" id="GO:0046656">
    <property type="term" value="P:folic acid biosynthetic process"/>
    <property type="evidence" value="ECO:0007669"/>
    <property type="project" value="UniProtKB-KW"/>
</dbReference>
<dbReference type="InterPro" id="IPR035907">
    <property type="entry name" value="Hppk_sf"/>
</dbReference>
<dbReference type="InterPro" id="IPR000550">
    <property type="entry name" value="Hppk"/>
</dbReference>
<evidence type="ECO:0000256" key="4">
    <source>
        <dbReference type="ARBA" id="ARBA00016218"/>
    </source>
</evidence>
<dbReference type="GO" id="GO:0005524">
    <property type="term" value="F:ATP binding"/>
    <property type="evidence" value="ECO:0007669"/>
    <property type="project" value="UniProtKB-KW"/>
</dbReference>
<protein>
    <recommendedName>
        <fullName evidence="4">2-amino-4-hydroxy-6-hydroxymethyldihydropteridine pyrophosphokinase</fullName>
        <ecNumber evidence="3">2.7.6.3</ecNumber>
    </recommendedName>
    <alternativeName>
        <fullName evidence="11">6-hydroxymethyl-7,8-dihydropterin pyrophosphokinase</fullName>
    </alternativeName>
    <alternativeName>
        <fullName evidence="12">7,8-dihydro-6-hydroxymethylpterin-pyrophosphokinase</fullName>
    </alternativeName>
</protein>
<evidence type="ECO:0000256" key="7">
    <source>
        <dbReference type="ARBA" id="ARBA00022777"/>
    </source>
</evidence>
<keyword evidence="6" id="KW-0547">Nucleotide-binding</keyword>
<sequence length="172" mass="19092">MPRWSSRVTSGNVVAYVGLGANLGPAEMTLRAAIAALDQLPFTRLRIASSLYRTPPWGRQDQAEFVNAVAALETRLAPLALLDALLEVECLHGRVRLPGDRWGPRTLDLDLLLYGEHVLDLPRLRVPHPHLHERTFVVVPLAEIAAELVLPRHGMVCELLEHMDTLGLVPIR</sequence>
<evidence type="ECO:0000313" key="14">
    <source>
        <dbReference type="EMBL" id="WCF28501.1"/>
    </source>
</evidence>
<dbReference type="PROSITE" id="PS00794">
    <property type="entry name" value="HPPK"/>
    <property type="match status" value="1"/>
</dbReference>
<evidence type="ECO:0000256" key="6">
    <source>
        <dbReference type="ARBA" id="ARBA00022741"/>
    </source>
</evidence>
<dbReference type="EMBL" id="CP109886">
    <property type="protein sequence ID" value="WCF28501.1"/>
    <property type="molecule type" value="Genomic_DNA"/>
</dbReference>
<name>A0AAJ5R0G1_XYLFS</name>
<dbReference type="GO" id="GO:0016301">
    <property type="term" value="F:kinase activity"/>
    <property type="evidence" value="ECO:0007669"/>
    <property type="project" value="UniProtKB-KW"/>
</dbReference>
<dbReference type="Pfam" id="PF01288">
    <property type="entry name" value="HPPK"/>
    <property type="match status" value="1"/>
</dbReference>
<keyword evidence="5 14" id="KW-0808">Transferase</keyword>
<dbReference type="CDD" id="cd00483">
    <property type="entry name" value="HPPK"/>
    <property type="match status" value="1"/>
</dbReference>
<dbReference type="GeneID" id="93903877"/>
<evidence type="ECO:0000256" key="2">
    <source>
        <dbReference type="ARBA" id="ARBA00005810"/>
    </source>
</evidence>
<accession>A0AAJ5R0G1</accession>
<evidence type="ECO:0000256" key="10">
    <source>
        <dbReference type="ARBA" id="ARBA00029409"/>
    </source>
</evidence>
<keyword evidence="7" id="KW-0418">Kinase</keyword>
<evidence type="ECO:0000256" key="11">
    <source>
        <dbReference type="ARBA" id="ARBA00029766"/>
    </source>
</evidence>
<comment type="pathway">
    <text evidence="1">Cofactor biosynthesis; tetrahydrofolate biosynthesis; 2-amino-4-hydroxy-6-hydroxymethyl-7,8-dihydropteridine diphosphate from 7,8-dihydroneopterin triphosphate: step 4/4.</text>
</comment>
<comment type="similarity">
    <text evidence="2">Belongs to the HPPK family.</text>
</comment>
<evidence type="ECO:0000256" key="1">
    <source>
        <dbReference type="ARBA" id="ARBA00005051"/>
    </source>
</evidence>
<evidence type="ECO:0000256" key="9">
    <source>
        <dbReference type="ARBA" id="ARBA00022909"/>
    </source>
</evidence>
<feature type="domain" description="7,8-dihydro-6-hydroxymethylpterin-pyrophosphokinase" evidence="13">
    <location>
        <begin position="101"/>
        <end position="112"/>
    </location>
</feature>
<dbReference type="SUPFAM" id="SSF55083">
    <property type="entry name" value="6-hydroxymethyl-7,8-dihydropterin pyrophosphokinase, HPPK"/>
    <property type="match status" value="1"/>
</dbReference>
<comment type="function">
    <text evidence="10">Catalyzes the transfer of pyrophosphate from adenosine triphosphate (ATP) to 6-hydroxymethyl-7,8-dihydropterin, an enzymatic step in folate biosynthesis pathway.</text>
</comment>
<evidence type="ECO:0000256" key="5">
    <source>
        <dbReference type="ARBA" id="ARBA00022679"/>
    </source>
</evidence>